<dbReference type="Pfam" id="PF14534">
    <property type="entry name" value="DUF4440"/>
    <property type="match status" value="1"/>
</dbReference>
<proteinExistence type="predicted"/>
<organism evidence="3 4">
    <name type="scientific">Didymodactylos carnosus</name>
    <dbReference type="NCBI Taxonomy" id="1234261"/>
    <lineage>
        <taxon>Eukaryota</taxon>
        <taxon>Metazoa</taxon>
        <taxon>Spiralia</taxon>
        <taxon>Gnathifera</taxon>
        <taxon>Rotifera</taxon>
        <taxon>Eurotatoria</taxon>
        <taxon>Bdelloidea</taxon>
        <taxon>Philodinida</taxon>
        <taxon>Philodinidae</taxon>
        <taxon>Didymodactylos</taxon>
    </lineage>
</organism>
<feature type="domain" description="DUF4440" evidence="1">
    <location>
        <begin position="12"/>
        <end position="111"/>
    </location>
</feature>
<dbReference type="InterPro" id="IPR027843">
    <property type="entry name" value="DUF4440"/>
</dbReference>
<dbReference type="Gene3D" id="3.10.450.50">
    <property type="match status" value="1"/>
</dbReference>
<dbReference type="Proteomes" id="UP000682733">
    <property type="component" value="Unassembled WGS sequence"/>
</dbReference>
<dbReference type="AlphaFoldDB" id="A0A8S2TDW3"/>
<comment type="caution">
    <text evidence="3">The sequence shown here is derived from an EMBL/GenBank/DDBJ whole genome shotgun (WGS) entry which is preliminary data.</text>
</comment>
<sequence length="118" mass="13660">MIMSNQGLEVVSKLNNEFEKLYNAGNVHEACQTYLSDAKVFANDKQVYEGPSQIEKYYQNARSSGNTHVKLEVNKVIQCGQDYMVELSSYKLNNDHGNYVVTWKKENDKWKKLVDIFN</sequence>
<dbReference type="EMBL" id="CAJOBA010055316">
    <property type="protein sequence ID" value="CAF4282384.1"/>
    <property type="molecule type" value="Genomic_DNA"/>
</dbReference>
<accession>A0A8S2TDW3</accession>
<evidence type="ECO:0000313" key="2">
    <source>
        <dbReference type="EMBL" id="CAF1493252.1"/>
    </source>
</evidence>
<gene>
    <name evidence="2" type="ORF">OVA965_LOCUS36598</name>
    <name evidence="3" type="ORF">TMI583_LOCUS37615</name>
</gene>
<evidence type="ECO:0000313" key="4">
    <source>
        <dbReference type="Proteomes" id="UP000682733"/>
    </source>
</evidence>
<dbReference type="Proteomes" id="UP000677228">
    <property type="component" value="Unassembled WGS sequence"/>
</dbReference>
<name>A0A8S2TDW3_9BILA</name>
<evidence type="ECO:0000259" key="1">
    <source>
        <dbReference type="Pfam" id="PF14534"/>
    </source>
</evidence>
<dbReference type="InterPro" id="IPR032710">
    <property type="entry name" value="NTF2-like_dom_sf"/>
</dbReference>
<evidence type="ECO:0000313" key="3">
    <source>
        <dbReference type="EMBL" id="CAF4282384.1"/>
    </source>
</evidence>
<reference evidence="3" key="1">
    <citation type="submission" date="2021-02" db="EMBL/GenBank/DDBJ databases">
        <authorList>
            <person name="Nowell W R."/>
        </authorList>
    </citation>
    <scope>NUCLEOTIDE SEQUENCE</scope>
</reference>
<dbReference type="EMBL" id="CAJNOK010033349">
    <property type="protein sequence ID" value="CAF1493252.1"/>
    <property type="molecule type" value="Genomic_DNA"/>
</dbReference>
<protein>
    <recommendedName>
        <fullName evidence="1">DUF4440 domain-containing protein</fullName>
    </recommendedName>
</protein>
<dbReference type="SUPFAM" id="SSF54427">
    <property type="entry name" value="NTF2-like"/>
    <property type="match status" value="1"/>
</dbReference>